<dbReference type="Proteomes" id="UP001499863">
    <property type="component" value="Unassembled WGS sequence"/>
</dbReference>
<evidence type="ECO:0000313" key="3">
    <source>
        <dbReference type="Proteomes" id="UP001499863"/>
    </source>
</evidence>
<sequence>MSRMSRLMCKVVLSVAIAIGALAGGVAAGQAQQAGDGVAAKSRPVAYLTAEDMNWG</sequence>
<dbReference type="EMBL" id="BAAAKJ010000183">
    <property type="protein sequence ID" value="GAA1396865.1"/>
    <property type="molecule type" value="Genomic_DNA"/>
</dbReference>
<evidence type="ECO:0000256" key="1">
    <source>
        <dbReference type="SAM" id="SignalP"/>
    </source>
</evidence>
<reference evidence="3" key="1">
    <citation type="journal article" date="2019" name="Int. J. Syst. Evol. Microbiol.">
        <title>The Global Catalogue of Microorganisms (GCM) 10K type strain sequencing project: providing services to taxonomists for standard genome sequencing and annotation.</title>
        <authorList>
            <consortium name="The Broad Institute Genomics Platform"/>
            <consortium name="The Broad Institute Genome Sequencing Center for Infectious Disease"/>
            <person name="Wu L."/>
            <person name="Ma J."/>
        </authorList>
    </citation>
    <scope>NUCLEOTIDE SEQUENCE [LARGE SCALE GENOMIC DNA]</scope>
    <source>
        <strain evidence="3">JCM 12393</strain>
    </source>
</reference>
<proteinExistence type="predicted"/>
<feature type="signal peptide" evidence="1">
    <location>
        <begin position="1"/>
        <end position="23"/>
    </location>
</feature>
<name>A0ABP4IVQ5_9ACTN</name>
<organism evidence="2 3">
    <name type="scientific">Kitasatospora putterlickiae</name>
    <dbReference type="NCBI Taxonomy" id="221725"/>
    <lineage>
        <taxon>Bacteria</taxon>
        <taxon>Bacillati</taxon>
        <taxon>Actinomycetota</taxon>
        <taxon>Actinomycetes</taxon>
        <taxon>Kitasatosporales</taxon>
        <taxon>Streptomycetaceae</taxon>
        <taxon>Kitasatospora</taxon>
    </lineage>
</organism>
<comment type="caution">
    <text evidence="2">The sequence shown here is derived from an EMBL/GenBank/DDBJ whole genome shotgun (WGS) entry which is preliminary data.</text>
</comment>
<accession>A0ABP4IVQ5</accession>
<gene>
    <name evidence="2" type="ORF">GCM10009639_33510</name>
</gene>
<protein>
    <submittedName>
        <fullName evidence="2">Uncharacterized protein</fullName>
    </submittedName>
</protein>
<evidence type="ECO:0000313" key="2">
    <source>
        <dbReference type="EMBL" id="GAA1396865.1"/>
    </source>
</evidence>
<feature type="chain" id="PRO_5046374630" evidence="1">
    <location>
        <begin position="24"/>
        <end position="56"/>
    </location>
</feature>
<keyword evidence="1" id="KW-0732">Signal</keyword>
<keyword evidence="3" id="KW-1185">Reference proteome</keyword>